<dbReference type="Gene3D" id="2.60.40.60">
    <property type="entry name" value="Cadherins"/>
    <property type="match status" value="4"/>
</dbReference>
<reference evidence="11" key="1">
    <citation type="submission" date="2020-03" db="EMBL/GenBank/DDBJ databases">
        <title>Evolution of repeat sequences and sex chromosomes of tilapia species revealed by chromosome-level genomes.</title>
        <authorList>
            <person name="Xu L."/>
            <person name="Tao W."/>
            <person name="Wang D."/>
            <person name="Zhou Q."/>
        </authorList>
    </citation>
    <scope>NUCLEOTIDE SEQUENCE [LARGE SCALE GENOMIC DNA]</scope>
    <source>
        <strain evidence="11">Israel</strain>
    </source>
</reference>
<dbReference type="InterPro" id="IPR002126">
    <property type="entry name" value="Cadherin-like_dom"/>
</dbReference>
<dbReference type="GeneID" id="116317510"/>
<keyword evidence="7" id="KW-0812">Transmembrane</keyword>
<evidence type="ECO:0000259" key="9">
    <source>
        <dbReference type="PROSITE" id="PS50268"/>
    </source>
</evidence>
<comment type="subcellular location">
    <subcellularLocation>
        <location evidence="1">Membrane</location>
    </subcellularLocation>
</comment>
<feature type="transmembrane region" description="Helical" evidence="7">
    <location>
        <begin position="520"/>
        <end position="544"/>
    </location>
</feature>
<dbReference type="PANTHER" id="PTHR24027:SF414">
    <property type="entry name" value="CADHERIN-RELATED FAMILY MEMBER 5 ISOFORM X1"/>
    <property type="match status" value="1"/>
</dbReference>
<evidence type="ECO:0000256" key="5">
    <source>
        <dbReference type="PROSITE-ProRule" id="PRU00043"/>
    </source>
</evidence>
<feature type="domain" description="Cadherin" evidence="9">
    <location>
        <begin position="126"/>
        <end position="228"/>
    </location>
</feature>
<feature type="compositionally biased region" description="Low complexity" evidence="6">
    <location>
        <begin position="465"/>
        <end position="499"/>
    </location>
</feature>
<reference evidence="10" key="2">
    <citation type="submission" date="2025-08" db="UniProtKB">
        <authorList>
            <consortium name="Ensembl"/>
        </authorList>
    </citation>
    <scope>IDENTIFICATION</scope>
</reference>
<gene>
    <name evidence="10" type="primary">cdhr5b</name>
</gene>
<evidence type="ECO:0000256" key="4">
    <source>
        <dbReference type="ARBA" id="ARBA00023136"/>
    </source>
</evidence>
<protein>
    <recommendedName>
        <fullName evidence="9">Cadherin domain-containing protein</fullName>
    </recommendedName>
</protein>
<dbReference type="SMART" id="SM00112">
    <property type="entry name" value="CA"/>
    <property type="match status" value="3"/>
</dbReference>
<reference evidence="10" key="3">
    <citation type="submission" date="2025-09" db="UniProtKB">
        <authorList>
            <consortium name="Ensembl"/>
        </authorList>
    </citation>
    <scope>IDENTIFICATION</scope>
</reference>
<accession>A0AAZ1X4H1</accession>
<feature type="region of interest" description="Disordered" evidence="6">
    <location>
        <begin position="582"/>
        <end position="652"/>
    </location>
</feature>
<sequence>MENIYPHFTATTLLCFILLIPFQTLAQTPSCTAPSSVQFPENNKEGDSVVVIDAPSDVTLEFTPPAADPNPFSLNGKNLIAARVFDYETQNSFPVRITCRTTTGLQTNIVIIVLITNLNDNPPVFDKNPYDVQVSEMAAIGTTVGQFAAKDLDNPPTLYYTLTSESNDFKLQSQTSAVILVNARLDYEKVKTVQLVLQVLDTQAPKNFTATTTIVVTILDGDNRPPWFQPCTTHNMGGNVICQSSGYTGFVVLNEQEPGVLPLKPGPLYAIDGDSGINEAITYSFLSGNEASLFAINSDTGDITMLKPADVLGTITLTVLASQKVNTHQFATTTITISVQVKSLHPPKFQKDQYGGVISSVGTMAMDLTNKDTPLQIIATDDDYAATAGLNPHITYSISGRSEFSIINGFLFMTKELPEETLSLEVLAVDSTNDETATAQLSVEVKLGLTTTSLPLTTTDFMTSTTIGESTTSTSVSTTSPSESTTNSATSTEDSSSATKPTPSKAPPVNPSGEYGTVEMAVLGATLGALLLICLVVIGVLAHCMRKGKADWKKIYEANKFRSSLGQGPGQKEGIQYTNEAFQRDDDGGSTGSSGPETKSEQTLKPAWVSPTKEAIERSSAPLHDLLPDDTSDVGSDKTDSEKEVKPILTKERRVEEGYKSVWFKTDIDPSAKEEVVILPENREDSEEEDDEPPSSSKEHDRDGKRQRNSKVLFADTDLDSGLGVKIEEPGDDSDGDEGLNIDL</sequence>
<dbReference type="GO" id="GO:0016342">
    <property type="term" value="C:catenin complex"/>
    <property type="evidence" value="ECO:0007669"/>
    <property type="project" value="TreeGrafter"/>
</dbReference>
<keyword evidence="7" id="KW-1133">Transmembrane helix</keyword>
<dbReference type="GO" id="GO:0000902">
    <property type="term" value="P:cell morphogenesis"/>
    <property type="evidence" value="ECO:0007669"/>
    <property type="project" value="TreeGrafter"/>
</dbReference>
<evidence type="ECO:0000313" key="10">
    <source>
        <dbReference type="Ensembl" id="ENSOABP00000062559.1"/>
    </source>
</evidence>
<evidence type="ECO:0000256" key="7">
    <source>
        <dbReference type="SAM" id="Phobius"/>
    </source>
</evidence>
<dbReference type="PROSITE" id="PS50268">
    <property type="entry name" value="CADHERIN_2"/>
    <property type="match status" value="4"/>
</dbReference>
<dbReference type="GO" id="GO:0007043">
    <property type="term" value="P:cell-cell junction assembly"/>
    <property type="evidence" value="ECO:0007669"/>
    <property type="project" value="TreeGrafter"/>
</dbReference>
<dbReference type="Proteomes" id="UP000472276">
    <property type="component" value="Unassembled WGS sequence"/>
</dbReference>
<feature type="compositionally biased region" description="Acidic residues" evidence="6">
    <location>
        <begin position="684"/>
        <end position="693"/>
    </location>
</feature>
<feature type="domain" description="Cadherin" evidence="9">
    <location>
        <begin position="375"/>
        <end position="457"/>
    </location>
</feature>
<dbReference type="GO" id="GO:0016339">
    <property type="term" value="P:calcium-dependent cell-cell adhesion via plasma membrane cell adhesion molecules"/>
    <property type="evidence" value="ECO:0007669"/>
    <property type="project" value="TreeGrafter"/>
</dbReference>
<evidence type="ECO:0000256" key="2">
    <source>
        <dbReference type="ARBA" id="ARBA00022737"/>
    </source>
</evidence>
<dbReference type="SUPFAM" id="SSF49313">
    <property type="entry name" value="Cadherin-like"/>
    <property type="match status" value="2"/>
</dbReference>
<evidence type="ECO:0000256" key="6">
    <source>
        <dbReference type="SAM" id="MobiDB-lite"/>
    </source>
</evidence>
<dbReference type="GO" id="GO:0008013">
    <property type="term" value="F:beta-catenin binding"/>
    <property type="evidence" value="ECO:0007669"/>
    <property type="project" value="TreeGrafter"/>
</dbReference>
<dbReference type="AlphaFoldDB" id="A0AAZ1X4H1"/>
<evidence type="ECO:0000313" key="11">
    <source>
        <dbReference type="Proteomes" id="UP000472276"/>
    </source>
</evidence>
<evidence type="ECO:0000256" key="1">
    <source>
        <dbReference type="ARBA" id="ARBA00004370"/>
    </source>
</evidence>
<feature type="domain" description="Cadherin" evidence="9">
    <location>
        <begin position="31"/>
        <end position="125"/>
    </location>
</feature>
<dbReference type="InterPro" id="IPR039808">
    <property type="entry name" value="Cadherin"/>
</dbReference>
<dbReference type="GO" id="GO:0044331">
    <property type="term" value="P:cell-cell adhesion mediated by cadherin"/>
    <property type="evidence" value="ECO:0007669"/>
    <property type="project" value="TreeGrafter"/>
</dbReference>
<dbReference type="InterPro" id="IPR015919">
    <property type="entry name" value="Cadherin-like_sf"/>
</dbReference>
<feature type="region of interest" description="Disordered" evidence="6">
    <location>
        <begin position="670"/>
        <end position="744"/>
    </location>
</feature>
<dbReference type="GO" id="GO:0007156">
    <property type="term" value="P:homophilic cell adhesion via plasma membrane adhesion molecules"/>
    <property type="evidence" value="ECO:0007669"/>
    <property type="project" value="InterPro"/>
</dbReference>
<evidence type="ECO:0000256" key="8">
    <source>
        <dbReference type="SAM" id="SignalP"/>
    </source>
</evidence>
<dbReference type="RefSeq" id="XP_031592159.1">
    <property type="nucleotide sequence ID" value="XM_031736299.2"/>
</dbReference>
<feature type="chain" id="PRO_5044260621" description="Cadherin domain-containing protein" evidence="8">
    <location>
        <begin position="27"/>
        <end position="744"/>
    </location>
</feature>
<keyword evidence="4 7" id="KW-0472">Membrane</keyword>
<proteinExistence type="predicted"/>
<dbReference type="CTD" id="101886483"/>
<dbReference type="GO" id="GO:0045296">
    <property type="term" value="F:cadherin binding"/>
    <property type="evidence" value="ECO:0007669"/>
    <property type="project" value="TreeGrafter"/>
</dbReference>
<keyword evidence="8" id="KW-0732">Signal</keyword>
<name>A0AAZ1X4H1_OREAU</name>
<keyword evidence="2" id="KW-0677">Repeat</keyword>
<feature type="compositionally biased region" description="Acidic residues" evidence="6">
    <location>
        <begin position="730"/>
        <end position="744"/>
    </location>
</feature>
<dbReference type="KEGG" id="oau:116317510"/>
<organism evidence="10 11">
    <name type="scientific">Oreochromis aureus</name>
    <name type="common">Israeli tilapia</name>
    <name type="synonym">Chromis aureus</name>
    <dbReference type="NCBI Taxonomy" id="47969"/>
    <lineage>
        <taxon>Eukaryota</taxon>
        <taxon>Metazoa</taxon>
        <taxon>Chordata</taxon>
        <taxon>Craniata</taxon>
        <taxon>Vertebrata</taxon>
        <taxon>Euteleostomi</taxon>
        <taxon>Actinopterygii</taxon>
        <taxon>Neopterygii</taxon>
        <taxon>Teleostei</taxon>
        <taxon>Neoteleostei</taxon>
        <taxon>Acanthomorphata</taxon>
        <taxon>Ovalentaria</taxon>
        <taxon>Cichlomorphae</taxon>
        <taxon>Cichliformes</taxon>
        <taxon>Cichlidae</taxon>
        <taxon>African cichlids</taxon>
        <taxon>Pseudocrenilabrinae</taxon>
        <taxon>Oreochromini</taxon>
        <taxon>Oreochromis</taxon>
    </lineage>
</organism>
<evidence type="ECO:0000256" key="3">
    <source>
        <dbReference type="ARBA" id="ARBA00022837"/>
    </source>
</evidence>
<feature type="compositionally biased region" description="Basic and acidic residues" evidence="6">
    <location>
        <begin position="635"/>
        <end position="652"/>
    </location>
</feature>
<feature type="signal peptide" evidence="8">
    <location>
        <begin position="1"/>
        <end position="26"/>
    </location>
</feature>
<feature type="domain" description="Cadherin" evidence="9">
    <location>
        <begin position="268"/>
        <end position="349"/>
    </location>
</feature>
<dbReference type="GO" id="GO:0034332">
    <property type="term" value="P:adherens junction organization"/>
    <property type="evidence" value="ECO:0007669"/>
    <property type="project" value="TreeGrafter"/>
</dbReference>
<feature type="compositionally biased region" description="Basic and acidic residues" evidence="6">
    <location>
        <begin position="697"/>
        <end position="706"/>
    </location>
</feature>
<dbReference type="GO" id="GO:0005912">
    <property type="term" value="C:adherens junction"/>
    <property type="evidence" value="ECO:0007669"/>
    <property type="project" value="TreeGrafter"/>
</dbReference>
<keyword evidence="3 5" id="KW-0106">Calcium</keyword>
<dbReference type="PANTHER" id="PTHR24027">
    <property type="entry name" value="CADHERIN-23"/>
    <property type="match status" value="1"/>
</dbReference>
<dbReference type="PRINTS" id="PR00205">
    <property type="entry name" value="CADHERIN"/>
</dbReference>
<keyword evidence="11" id="KW-1185">Reference proteome</keyword>
<dbReference type="Pfam" id="PF00028">
    <property type="entry name" value="Cadherin"/>
    <property type="match status" value="2"/>
</dbReference>
<dbReference type="Ensembl" id="ENSOABT00000080962.1">
    <property type="protein sequence ID" value="ENSOABP00000062559.1"/>
    <property type="gene ID" value="ENSOABG00000032547.1"/>
</dbReference>
<feature type="region of interest" description="Disordered" evidence="6">
    <location>
        <begin position="465"/>
        <end position="511"/>
    </location>
</feature>
<dbReference type="GO" id="GO:0005509">
    <property type="term" value="F:calcium ion binding"/>
    <property type="evidence" value="ECO:0007669"/>
    <property type="project" value="UniProtKB-UniRule"/>
</dbReference>
<dbReference type="CDD" id="cd11304">
    <property type="entry name" value="Cadherin_repeat"/>
    <property type="match status" value="2"/>
</dbReference>
<dbReference type="GO" id="GO:0016477">
    <property type="term" value="P:cell migration"/>
    <property type="evidence" value="ECO:0007669"/>
    <property type="project" value="TreeGrafter"/>
</dbReference>